<organism evidence="1 2">
    <name type="scientific">Chryseobacterium ginsengisoli</name>
    <dbReference type="NCBI Taxonomy" id="363853"/>
    <lineage>
        <taxon>Bacteria</taxon>
        <taxon>Pseudomonadati</taxon>
        <taxon>Bacteroidota</taxon>
        <taxon>Flavobacteriia</taxon>
        <taxon>Flavobacteriales</taxon>
        <taxon>Weeksellaceae</taxon>
        <taxon>Chryseobacterium group</taxon>
        <taxon>Chryseobacterium</taxon>
    </lineage>
</organism>
<evidence type="ECO:0000313" key="2">
    <source>
        <dbReference type="Proteomes" id="UP001500353"/>
    </source>
</evidence>
<dbReference type="EMBL" id="BAABHX010000006">
    <property type="protein sequence ID" value="GAA5098626.1"/>
    <property type="molecule type" value="Genomic_DNA"/>
</dbReference>
<name>A0ABP9MLW5_9FLAO</name>
<evidence type="ECO:0008006" key="3">
    <source>
        <dbReference type="Google" id="ProtNLM"/>
    </source>
</evidence>
<dbReference type="InterPro" id="IPR025560">
    <property type="entry name" value="Imm22"/>
</dbReference>
<dbReference type="Proteomes" id="UP001500353">
    <property type="component" value="Unassembled WGS sequence"/>
</dbReference>
<dbReference type="Pfam" id="PF14112">
    <property type="entry name" value="DUF4284"/>
    <property type="match status" value="1"/>
</dbReference>
<reference evidence="2" key="1">
    <citation type="journal article" date="2019" name="Int. J. Syst. Evol. Microbiol.">
        <title>The Global Catalogue of Microorganisms (GCM) 10K type strain sequencing project: providing services to taxonomists for standard genome sequencing and annotation.</title>
        <authorList>
            <consortium name="The Broad Institute Genomics Platform"/>
            <consortium name="The Broad Institute Genome Sequencing Center for Infectious Disease"/>
            <person name="Wu L."/>
            <person name="Ma J."/>
        </authorList>
    </citation>
    <scope>NUCLEOTIDE SEQUENCE [LARGE SCALE GENOMIC DNA]</scope>
    <source>
        <strain evidence="2">JCM 18019</strain>
    </source>
</reference>
<proteinExistence type="predicted"/>
<evidence type="ECO:0000313" key="1">
    <source>
        <dbReference type="EMBL" id="GAA5098626.1"/>
    </source>
</evidence>
<comment type="caution">
    <text evidence="1">The sequence shown here is derived from an EMBL/GenBank/DDBJ whole genome shotgun (WGS) entry which is preliminary data.</text>
</comment>
<accession>A0ABP9MLW5</accession>
<dbReference type="RefSeq" id="WP_345206971.1">
    <property type="nucleotide sequence ID" value="NZ_BAABHX010000006.1"/>
</dbReference>
<protein>
    <recommendedName>
        <fullName evidence="3">Immunity 22 family protein</fullName>
    </recommendedName>
</protein>
<sequence>MSKLHIWLGNFGSEKEFEKYLDQKRYLKAWAVYDNEPPTGSEEEDAEPSPELRCDFCKEVDIDTYDEDFMIMKYYKKPVDIKTVAHDILVDEKEFESLCKKHKISDFNSVIAYEDSDLSEKKASGSTAVKYIGQLQQASDENLSEDSTVHHLWIGENKIDKKNILKQAEIDKDKVIKLNYYHTAKSEKLDEILILQVEDYNVAEKMILKVDTMKITTANSMLDLAVKGNLKLDGEKIGSALEMKYIGKFDLE</sequence>
<gene>
    <name evidence="1" type="ORF">GCM10023210_35010</name>
</gene>
<keyword evidence="2" id="KW-1185">Reference proteome</keyword>